<proteinExistence type="predicted"/>
<dbReference type="RefSeq" id="WP_066537668.1">
    <property type="nucleotide sequence ID" value="NZ_CP021422.1"/>
</dbReference>
<evidence type="ECO:0000313" key="3">
    <source>
        <dbReference type="Proteomes" id="UP000196710"/>
    </source>
</evidence>
<dbReference type="KEGG" id="amur:ADH66_18675"/>
<dbReference type="Proteomes" id="UP000596035">
    <property type="component" value="Chromosome"/>
</dbReference>
<reference evidence="3" key="2">
    <citation type="submission" date="2017-05" db="EMBL/GenBank/DDBJ databases">
        <title>Improved OligoMM genomes.</title>
        <authorList>
            <person name="Garzetti D."/>
        </authorList>
    </citation>
    <scope>NUCLEOTIDE SEQUENCE [LARGE SCALE GENOMIC DNA]</scope>
    <source>
        <strain evidence="3">KB18</strain>
    </source>
</reference>
<protein>
    <submittedName>
        <fullName evidence="2">Uncharacterized protein</fullName>
    </submittedName>
</protein>
<evidence type="ECO:0000313" key="1">
    <source>
        <dbReference type="EMBL" id="ASB42495.1"/>
    </source>
</evidence>
<gene>
    <name evidence="1" type="ORF">ADH66_18675</name>
    <name evidence="2" type="ORF">I5Q82_09090</name>
</gene>
<sequence length="253" mass="28450">MPGRRLELTEEPGFQLICGDQGDGVYSIRLSRPGHPDWRMAAGDFLSFHEAMGIPFELALDRRDREDMLEHYTGFSNGEPTHSYNDPYLRAKEPRVLVHSTTTESWDSIREEGELLSWNTLKARGALREQEPIGAALGDPEDFRDYIMFGGGVTGELIVSSKQKGHLCTDPHIDYLAGARLYFDAALMARDGLLLRDGCHMKVRDRLPLEPYLIWAADWKAAGLGSPGSQPETFANLADGEFSRRFKEYTLVN</sequence>
<dbReference type="EMBL" id="CP065321">
    <property type="protein sequence ID" value="QQR31786.1"/>
    <property type="molecule type" value="Genomic_DNA"/>
</dbReference>
<evidence type="ECO:0000313" key="2">
    <source>
        <dbReference type="EMBL" id="QQR31786.1"/>
    </source>
</evidence>
<evidence type="ECO:0000313" key="4">
    <source>
        <dbReference type="Proteomes" id="UP000596035"/>
    </source>
</evidence>
<reference evidence="1" key="1">
    <citation type="journal article" date="2017" name="Genome Announc.">
        <title>High-Quality Whole-Genome Sequences of the Oligo-Mouse-Microbiota Bacterial Community.</title>
        <authorList>
            <person name="Garzetti D."/>
            <person name="Brugiroux S."/>
            <person name="Bunk B."/>
            <person name="Pukall R."/>
            <person name="McCoy K.D."/>
            <person name="Macpherson A.J."/>
            <person name="Stecher B."/>
        </authorList>
    </citation>
    <scope>NUCLEOTIDE SEQUENCE</scope>
    <source>
        <strain evidence="1">KB18</strain>
    </source>
</reference>
<keyword evidence="3" id="KW-1185">Reference proteome</keyword>
<organism evidence="2 4">
    <name type="scientific">Acutalibacter muris</name>
    <dbReference type="NCBI Taxonomy" id="1796620"/>
    <lineage>
        <taxon>Bacteria</taxon>
        <taxon>Bacillati</taxon>
        <taxon>Bacillota</taxon>
        <taxon>Clostridia</taxon>
        <taxon>Eubacteriales</taxon>
        <taxon>Acutalibacteraceae</taxon>
        <taxon>Acutalibacter</taxon>
    </lineage>
</organism>
<reference evidence="2 4" key="3">
    <citation type="submission" date="2020-11" db="EMBL/GenBank/DDBJ databases">
        <title>Closed and high quality bacterial genomes of the OMM12 community.</title>
        <authorList>
            <person name="Marbouty M."/>
            <person name="Lamy-Besnier Q."/>
            <person name="Debarbieux L."/>
            <person name="Koszul R."/>
        </authorList>
    </citation>
    <scope>NUCLEOTIDE SEQUENCE [LARGE SCALE GENOMIC DNA]</scope>
    <source>
        <strain evidence="2 4">KB18</strain>
    </source>
</reference>
<dbReference type="EMBL" id="CP021422">
    <property type="protein sequence ID" value="ASB42495.1"/>
    <property type="molecule type" value="Genomic_DNA"/>
</dbReference>
<name>A0A1Z2XVM1_9FIRM</name>
<dbReference type="Proteomes" id="UP000196710">
    <property type="component" value="Chromosome"/>
</dbReference>
<accession>A0A1Z2XVM1</accession>
<dbReference type="AlphaFoldDB" id="A0A1Z2XVM1"/>